<evidence type="ECO:0008006" key="4">
    <source>
        <dbReference type="Google" id="ProtNLM"/>
    </source>
</evidence>
<sequence length="565" mass="63399">MGRTPYLTRLALGRSAFERFVDPEFFFLGGHHGGSAPGASDRQDYDETAKPRNSLSKANKDAQIRAMNEILEVVGVTERKSKQDQHEESPEVVFSAETWATVKAAEDDLGEDFYLITEFVNAVVTWWIDVLRRRMQAGLVDCSVPFMRILHLEWLSFRSSSWTWKYHYVTAGLEMELLGTILAEFATDPLRYAITWLRTKVRRARLRPRQKKLCFQTIEFLKASGYLGIQLLFSPFTLTSILCQFRAVEDRLVPSYTRFFPWSSASPYHWGFAAGSSTVSLSSRLLDTILSPLSLYLIYHTTTCLLHDLAYAVEHSSSSPAIITPVKSEIDMAAISRINPLITSFTKPFVTARDFLLYHLGWSHTSFIKSYRDPPASPPTTITTEDLLISLGATPHEISEATHQLIPLPGPLQRDRHRSTDPSAQPLQNRSRSRPKKRPSPTFRTTRLSTLPADLLGDRIKTVVFKIVLIPLEILLHRSVLLAFSMAQSRGTTSSEMGGGDGRGSGLAGRLLRSIKDEGRVGWGQIVGKVGLCLLLEAGVEVVVWGVVWGGTEWVGRRWCAWGRT</sequence>
<protein>
    <recommendedName>
        <fullName evidence="4">Mitochondrial carrier domain-containing protein</fullName>
    </recommendedName>
</protein>
<accession>A0A6A6G8W8</accession>
<organism evidence="2 3">
    <name type="scientific">Elsinoe ampelina</name>
    <dbReference type="NCBI Taxonomy" id="302913"/>
    <lineage>
        <taxon>Eukaryota</taxon>
        <taxon>Fungi</taxon>
        <taxon>Dikarya</taxon>
        <taxon>Ascomycota</taxon>
        <taxon>Pezizomycotina</taxon>
        <taxon>Dothideomycetes</taxon>
        <taxon>Dothideomycetidae</taxon>
        <taxon>Myriangiales</taxon>
        <taxon>Elsinoaceae</taxon>
        <taxon>Elsinoe</taxon>
    </lineage>
</organism>
<dbReference type="OrthoDB" id="5383784at2759"/>
<reference evidence="3" key="1">
    <citation type="journal article" date="2020" name="Stud. Mycol.">
        <title>101 Dothideomycetes genomes: A test case for predicting lifestyles and emergence of pathogens.</title>
        <authorList>
            <person name="Haridas S."/>
            <person name="Albert R."/>
            <person name="Binder M."/>
            <person name="Bloem J."/>
            <person name="LaButti K."/>
            <person name="Salamov A."/>
            <person name="Andreopoulos B."/>
            <person name="Baker S."/>
            <person name="Barry K."/>
            <person name="Bills G."/>
            <person name="Bluhm B."/>
            <person name="Cannon C."/>
            <person name="Castanera R."/>
            <person name="Culley D."/>
            <person name="Daum C."/>
            <person name="Ezra D."/>
            <person name="Gonzalez J."/>
            <person name="Henrissat B."/>
            <person name="Kuo A."/>
            <person name="Liang C."/>
            <person name="Lipzen A."/>
            <person name="Lutzoni F."/>
            <person name="Magnuson J."/>
            <person name="Mondo S."/>
            <person name="Nolan M."/>
            <person name="Ohm R."/>
            <person name="Pangilinan J."/>
            <person name="Park H.-J."/>
            <person name="Ramirez L."/>
            <person name="Alfaro M."/>
            <person name="Sun H."/>
            <person name="Tritt A."/>
            <person name="Yoshinaga Y."/>
            <person name="Zwiers L.-H."/>
            <person name="Turgeon B."/>
            <person name="Goodwin S."/>
            <person name="Spatafora J."/>
            <person name="Crous P."/>
            <person name="Grigoriev I."/>
        </authorList>
    </citation>
    <scope>NUCLEOTIDE SEQUENCE [LARGE SCALE GENOMIC DNA]</scope>
    <source>
        <strain evidence="3">CECT 20119</strain>
    </source>
</reference>
<gene>
    <name evidence="2" type="ORF">BDZ85DRAFT_320427</name>
</gene>
<evidence type="ECO:0000313" key="3">
    <source>
        <dbReference type="Proteomes" id="UP000799538"/>
    </source>
</evidence>
<dbReference type="AlphaFoldDB" id="A0A6A6G8W8"/>
<feature type="compositionally biased region" description="Basic and acidic residues" evidence="1">
    <location>
        <begin position="41"/>
        <end position="50"/>
    </location>
</feature>
<feature type="region of interest" description="Disordered" evidence="1">
    <location>
        <begin position="36"/>
        <end position="60"/>
    </location>
</feature>
<dbReference type="EMBL" id="ML992509">
    <property type="protein sequence ID" value="KAF2222172.1"/>
    <property type="molecule type" value="Genomic_DNA"/>
</dbReference>
<name>A0A6A6G8W8_9PEZI</name>
<feature type="region of interest" description="Disordered" evidence="1">
    <location>
        <begin position="407"/>
        <end position="445"/>
    </location>
</feature>
<evidence type="ECO:0000256" key="1">
    <source>
        <dbReference type="SAM" id="MobiDB-lite"/>
    </source>
</evidence>
<keyword evidence="3" id="KW-1185">Reference proteome</keyword>
<proteinExistence type="predicted"/>
<evidence type="ECO:0000313" key="2">
    <source>
        <dbReference type="EMBL" id="KAF2222172.1"/>
    </source>
</evidence>
<dbReference type="Proteomes" id="UP000799538">
    <property type="component" value="Unassembled WGS sequence"/>
</dbReference>